<evidence type="ECO:0000313" key="1">
    <source>
        <dbReference type="EMBL" id="KAK1427881.1"/>
    </source>
</evidence>
<reference evidence="1" key="1">
    <citation type="journal article" date="2023" name="bioRxiv">
        <title>Improved chromosome-level genome assembly for marigold (Tagetes erecta).</title>
        <authorList>
            <person name="Jiang F."/>
            <person name="Yuan L."/>
            <person name="Wang S."/>
            <person name="Wang H."/>
            <person name="Xu D."/>
            <person name="Wang A."/>
            <person name="Fan W."/>
        </authorList>
    </citation>
    <scope>NUCLEOTIDE SEQUENCE</scope>
    <source>
        <strain evidence="1">WSJ</strain>
        <tissue evidence="1">Leaf</tissue>
    </source>
</reference>
<dbReference type="EMBL" id="JAUHHV010000004">
    <property type="protein sequence ID" value="KAK1427881.1"/>
    <property type="molecule type" value="Genomic_DNA"/>
</dbReference>
<organism evidence="1 2">
    <name type="scientific">Tagetes erecta</name>
    <name type="common">African marigold</name>
    <dbReference type="NCBI Taxonomy" id="13708"/>
    <lineage>
        <taxon>Eukaryota</taxon>
        <taxon>Viridiplantae</taxon>
        <taxon>Streptophyta</taxon>
        <taxon>Embryophyta</taxon>
        <taxon>Tracheophyta</taxon>
        <taxon>Spermatophyta</taxon>
        <taxon>Magnoliopsida</taxon>
        <taxon>eudicotyledons</taxon>
        <taxon>Gunneridae</taxon>
        <taxon>Pentapetalae</taxon>
        <taxon>asterids</taxon>
        <taxon>campanulids</taxon>
        <taxon>Asterales</taxon>
        <taxon>Asteraceae</taxon>
        <taxon>Asteroideae</taxon>
        <taxon>Heliantheae alliance</taxon>
        <taxon>Tageteae</taxon>
        <taxon>Tagetes</taxon>
    </lineage>
</organism>
<gene>
    <name evidence="1" type="ORF">QVD17_16588</name>
</gene>
<proteinExistence type="predicted"/>
<name>A0AAD8KVG4_TARER</name>
<keyword evidence="2" id="KW-1185">Reference proteome</keyword>
<dbReference type="AlphaFoldDB" id="A0AAD8KVG4"/>
<comment type="caution">
    <text evidence="1">The sequence shown here is derived from an EMBL/GenBank/DDBJ whole genome shotgun (WGS) entry which is preliminary data.</text>
</comment>
<dbReference type="Proteomes" id="UP001229421">
    <property type="component" value="Unassembled WGS sequence"/>
</dbReference>
<accession>A0AAD8KVG4</accession>
<protein>
    <submittedName>
        <fullName evidence="1">Uncharacterized protein</fullName>
    </submittedName>
</protein>
<sequence length="89" mass="9930">MLIGQHHYQGAKCKCVNKNPNPKPTSRRRCCGLHPKRNETHTSHISNLLQLRLAHRFTIIVTVASGPPTCHLCSFSIIHSPLIVTLVLS</sequence>
<evidence type="ECO:0000313" key="2">
    <source>
        <dbReference type="Proteomes" id="UP001229421"/>
    </source>
</evidence>